<proteinExistence type="predicted"/>
<gene>
    <name evidence="1" type="ORF">H9734_08000</name>
</gene>
<dbReference type="InterPro" id="IPR023378">
    <property type="entry name" value="YheA/YmcA-like_dom_sf"/>
</dbReference>
<evidence type="ECO:0000313" key="1">
    <source>
        <dbReference type="EMBL" id="HIX77520.1"/>
    </source>
</evidence>
<accession>A0A9D1XE44</accession>
<reference evidence="1" key="1">
    <citation type="journal article" date="2021" name="PeerJ">
        <title>Extensive microbial diversity within the chicken gut microbiome revealed by metagenomics and culture.</title>
        <authorList>
            <person name="Gilroy R."/>
            <person name="Ravi A."/>
            <person name="Getino M."/>
            <person name="Pursley I."/>
            <person name="Horton D.L."/>
            <person name="Alikhan N.F."/>
            <person name="Baker D."/>
            <person name="Gharbi K."/>
            <person name="Hall N."/>
            <person name="Watson M."/>
            <person name="Adriaenssens E.M."/>
            <person name="Foster-Nyarko E."/>
            <person name="Jarju S."/>
            <person name="Secka A."/>
            <person name="Antonio M."/>
            <person name="Oren A."/>
            <person name="Chaudhuri R.R."/>
            <person name="La Ragione R."/>
            <person name="Hildebrand F."/>
            <person name="Pallen M.J."/>
        </authorList>
    </citation>
    <scope>NUCLEOTIDE SEQUENCE</scope>
    <source>
        <strain evidence="1">CHK183-1962</strain>
    </source>
</reference>
<dbReference type="AlphaFoldDB" id="A0A9D1XE44"/>
<protein>
    <submittedName>
        <fullName evidence="1">YlbF family regulator</fullName>
    </submittedName>
</protein>
<dbReference type="Proteomes" id="UP000886890">
    <property type="component" value="Unassembled WGS sequence"/>
</dbReference>
<dbReference type="Pfam" id="PF06133">
    <property type="entry name" value="Com_YlbF"/>
    <property type="match status" value="1"/>
</dbReference>
<evidence type="ECO:0000313" key="2">
    <source>
        <dbReference type="Proteomes" id="UP000886890"/>
    </source>
</evidence>
<reference evidence="1" key="2">
    <citation type="submission" date="2021-04" db="EMBL/GenBank/DDBJ databases">
        <authorList>
            <person name="Gilroy R."/>
        </authorList>
    </citation>
    <scope>NUCLEOTIDE SEQUENCE</scope>
    <source>
        <strain evidence="1">CHK183-1962</strain>
    </source>
</reference>
<sequence length="111" mass="13483">MDKVSECLDSLILEMQESREYQNYLWMEQEVSKDPELKRRIDDYRIRNYHLQQSDDVDLFDAVDALERDFYELRKNQKANAYLEAELAVCKMIQKVQQRITDEIHVFVPEY</sequence>
<dbReference type="InterPro" id="IPR010368">
    <property type="entry name" value="Com_YlbF"/>
</dbReference>
<comment type="caution">
    <text evidence="1">The sequence shown here is derived from an EMBL/GenBank/DDBJ whole genome shotgun (WGS) entry which is preliminary data.</text>
</comment>
<organism evidence="1 2">
    <name type="scientific">Candidatus Fusicatenibacter merdavium</name>
    <dbReference type="NCBI Taxonomy" id="2838600"/>
    <lineage>
        <taxon>Bacteria</taxon>
        <taxon>Bacillati</taxon>
        <taxon>Bacillota</taxon>
        <taxon>Clostridia</taxon>
        <taxon>Lachnospirales</taxon>
        <taxon>Lachnospiraceae</taxon>
        <taxon>Fusicatenibacter</taxon>
    </lineage>
</organism>
<dbReference type="SUPFAM" id="SSF158622">
    <property type="entry name" value="YheA/YmcA-like"/>
    <property type="match status" value="1"/>
</dbReference>
<dbReference type="Gene3D" id="1.20.1500.10">
    <property type="entry name" value="YheA/YmcA-like"/>
    <property type="match status" value="1"/>
</dbReference>
<name>A0A9D1XE44_9FIRM</name>
<dbReference type="EMBL" id="DXEK01000136">
    <property type="protein sequence ID" value="HIX77520.1"/>
    <property type="molecule type" value="Genomic_DNA"/>
</dbReference>